<accession>A0AA38RRR7</accession>
<protein>
    <recommendedName>
        <fullName evidence="2">Cyclin N-terminal domain-containing protein</fullName>
    </recommendedName>
</protein>
<dbReference type="GO" id="GO:0005634">
    <property type="term" value="C:nucleus"/>
    <property type="evidence" value="ECO:0007669"/>
    <property type="project" value="TreeGrafter"/>
</dbReference>
<comment type="caution">
    <text evidence="3">The sequence shown here is derived from an EMBL/GenBank/DDBJ whole genome shotgun (WGS) entry which is preliminary data.</text>
</comment>
<evidence type="ECO:0000259" key="2">
    <source>
        <dbReference type="Pfam" id="PF00134"/>
    </source>
</evidence>
<dbReference type="SUPFAM" id="SSF47954">
    <property type="entry name" value="Cyclin-like"/>
    <property type="match status" value="1"/>
</dbReference>
<dbReference type="InterPro" id="IPR036915">
    <property type="entry name" value="Cyclin-like_sf"/>
</dbReference>
<evidence type="ECO:0000313" key="3">
    <source>
        <dbReference type="EMBL" id="KAJ9137737.1"/>
    </source>
</evidence>
<dbReference type="Pfam" id="PF00134">
    <property type="entry name" value="Cyclin_N"/>
    <property type="match status" value="1"/>
</dbReference>
<dbReference type="EMBL" id="JANBVO010000033">
    <property type="protein sequence ID" value="KAJ9137737.1"/>
    <property type="molecule type" value="Genomic_DNA"/>
</dbReference>
<evidence type="ECO:0000313" key="4">
    <source>
        <dbReference type="Proteomes" id="UP001174694"/>
    </source>
</evidence>
<dbReference type="GO" id="GO:0000307">
    <property type="term" value="C:cyclin-dependent protein kinase holoenzyme complex"/>
    <property type="evidence" value="ECO:0007669"/>
    <property type="project" value="TreeGrafter"/>
</dbReference>
<dbReference type="InterPro" id="IPR013922">
    <property type="entry name" value="Cyclin_PHO80-like"/>
</dbReference>
<dbReference type="AlphaFoldDB" id="A0AA38RRR7"/>
<sequence length="570" mass="62193">MAHMTASSHGIAEPLYAEVLQHICRQRISVHMIYCLANAARNVVQCQEHLKPPDELPRDGVALGLIPFPNTPTRYAVKVETKVDLPTVKGDLPSLEGFVARVVCKSHAGVSTLTYALVYLERLKAYLGPGEKGVRCTAHRIFLVSLILAFKHPNDAWRKNSDWVDLSFFPRYNLRFRLDEVNRMEGELLALLEWDLDVRLDDFCRELQYLTGVLGQTPDRPCDSSGGTPVDHASPPSSSCYAGSDPAAAATGNSSDDWFALPPPHLLPPLLHDELHPASPDRPAFAGEAGLGHYLLRSDDDCGAWPDAEASGCLPAAWVADRATGMLWFSSYQHGPVHDPYPDMTVSAFPRQDVSHGCVRPYSGHAMGPWAENRGIGPGSAAAVPKDYHRIRCPPKSSAIPPPPLQSDFACTMDITKPSSRQLDTGLKDLGQAIPNIISDLQGEPREQPSTERAKRDTLAALYDLHDDILKFKMKVIRIRLRVCDDLAKNILEHRLASLREMRITNCASARRHSIDLEGMQEKGPLGSGQAQPSADGTSPTADGTNVRGDGGGGGIEEGWEDAALIPLAE</sequence>
<gene>
    <name evidence="3" type="ORF">NKR23_g8988</name>
</gene>
<organism evidence="3 4">
    <name type="scientific">Pleurostoma richardsiae</name>
    <dbReference type="NCBI Taxonomy" id="41990"/>
    <lineage>
        <taxon>Eukaryota</taxon>
        <taxon>Fungi</taxon>
        <taxon>Dikarya</taxon>
        <taxon>Ascomycota</taxon>
        <taxon>Pezizomycotina</taxon>
        <taxon>Sordariomycetes</taxon>
        <taxon>Sordariomycetidae</taxon>
        <taxon>Calosphaeriales</taxon>
        <taxon>Pleurostomataceae</taxon>
        <taxon>Pleurostoma</taxon>
    </lineage>
</organism>
<dbReference type="CDD" id="cd20557">
    <property type="entry name" value="CYCLIN_ScPCL1-like"/>
    <property type="match status" value="1"/>
</dbReference>
<keyword evidence="4" id="KW-1185">Reference proteome</keyword>
<feature type="compositionally biased region" description="Polar residues" evidence="1">
    <location>
        <begin position="529"/>
        <end position="541"/>
    </location>
</feature>
<feature type="region of interest" description="Disordered" evidence="1">
    <location>
        <begin position="218"/>
        <end position="254"/>
    </location>
</feature>
<dbReference type="GO" id="GO:0016538">
    <property type="term" value="F:cyclin-dependent protein serine/threonine kinase regulator activity"/>
    <property type="evidence" value="ECO:0007669"/>
    <property type="project" value="TreeGrafter"/>
</dbReference>
<proteinExistence type="predicted"/>
<dbReference type="InterPro" id="IPR006671">
    <property type="entry name" value="Cyclin_N"/>
</dbReference>
<feature type="region of interest" description="Disordered" evidence="1">
    <location>
        <begin position="520"/>
        <end position="570"/>
    </location>
</feature>
<dbReference type="PANTHER" id="PTHR15615">
    <property type="match status" value="1"/>
</dbReference>
<evidence type="ECO:0000256" key="1">
    <source>
        <dbReference type="SAM" id="MobiDB-lite"/>
    </source>
</evidence>
<dbReference type="PANTHER" id="PTHR15615:SF10">
    <property type="entry name" value="PHO85 CYCLIN-2-RELATED"/>
    <property type="match status" value="1"/>
</dbReference>
<name>A0AA38RRR7_9PEZI</name>
<dbReference type="Proteomes" id="UP001174694">
    <property type="component" value="Unassembled WGS sequence"/>
</dbReference>
<dbReference type="GO" id="GO:0019901">
    <property type="term" value="F:protein kinase binding"/>
    <property type="evidence" value="ECO:0007669"/>
    <property type="project" value="InterPro"/>
</dbReference>
<feature type="domain" description="Cyclin N-terminal" evidence="2">
    <location>
        <begin position="101"/>
        <end position="196"/>
    </location>
</feature>
<reference evidence="3" key="1">
    <citation type="submission" date="2022-07" db="EMBL/GenBank/DDBJ databases">
        <title>Fungi with potential for degradation of polypropylene.</title>
        <authorList>
            <person name="Gostincar C."/>
        </authorList>
    </citation>
    <scope>NUCLEOTIDE SEQUENCE</scope>
    <source>
        <strain evidence="3">EXF-13308</strain>
    </source>
</reference>
<dbReference type="Gene3D" id="1.10.472.10">
    <property type="entry name" value="Cyclin-like"/>
    <property type="match status" value="1"/>
</dbReference>